<proteinExistence type="inferred from homology"/>
<keyword evidence="4" id="KW-1185">Reference proteome</keyword>
<dbReference type="EMBL" id="MU001631">
    <property type="protein sequence ID" value="KAF2487035.1"/>
    <property type="molecule type" value="Genomic_DNA"/>
</dbReference>
<dbReference type="PANTHER" id="PTHR10182">
    <property type="entry name" value="CALCIUM-BINDING PROTEIN 39-RELATED"/>
    <property type="match status" value="1"/>
</dbReference>
<dbReference type="SUPFAM" id="SSF48371">
    <property type="entry name" value="ARM repeat"/>
    <property type="match status" value="1"/>
</dbReference>
<evidence type="ECO:0000313" key="4">
    <source>
        <dbReference type="Proteomes" id="UP000799767"/>
    </source>
</evidence>
<dbReference type="Proteomes" id="UP000799767">
    <property type="component" value="Unassembled WGS sequence"/>
</dbReference>
<dbReference type="InterPro" id="IPR016024">
    <property type="entry name" value="ARM-type_fold"/>
</dbReference>
<feature type="compositionally biased region" description="Polar residues" evidence="2">
    <location>
        <begin position="375"/>
        <end position="393"/>
    </location>
</feature>
<accession>A0A6A6Q414</accession>
<dbReference type="AlphaFoldDB" id="A0A6A6Q414"/>
<dbReference type="OrthoDB" id="609103at2759"/>
<protein>
    <submittedName>
        <fullName evidence="3">Mo25-like protein</fullName>
    </submittedName>
</protein>
<dbReference type="RefSeq" id="XP_033593604.1">
    <property type="nucleotide sequence ID" value="XM_033737947.1"/>
</dbReference>
<dbReference type="Gene3D" id="1.25.10.10">
    <property type="entry name" value="Leucine-rich Repeat Variant"/>
    <property type="match status" value="1"/>
</dbReference>
<organism evidence="3 4">
    <name type="scientific">Neohortaea acidophila</name>
    <dbReference type="NCBI Taxonomy" id="245834"/>
    <lineage>
        <taxon>Eukaryota</taxon>
        <taxon>Fungi</taxon>
        <taxon>Dikarya</taxon>
        <taxon>Ascomycota</taxon>
        <taxon>Pezizomycotina</taxon>
        <taxon>Dothideomycetes</taxon>
        <taxon>Dothideomycetidae</taxon>
        <taxon>Mycosphaerellales</taxon>
        <taxon>Teratosphaeriaceae</taxon>
        <taxon>Neohortaea</taxon>
    </lineage>
</organism>
<reference evidence="3" key="1">
    <citation type="journal article" date="2020" name="Stud. Mycol.">
        <title>101 Dothideomycetes genomes: a test case for predicting lifestyles and emergence of pathogens.</title>
        <authorList>
            <person name="Haridas S."/>
            <person name="Albert R."/>
            <person name="Binder M."/>
            <person name="Bloem J."/>
            <person name="Labutti K."/>
            <person name="Salamov A."/>
            <person name="Andreopoulos B."/>
            <person name="Baker S."/>
            <person name="Barry K."/>
            <person name="Bills G."/>
            <person name="Bluhm B."/>
            <person name="Cannon C."/>
            <person name="Castanera R."/>
            <person name="Culley D."/>
            <person name="Daum C."/>
            <person name="Ezra D."/>
            <person name="Gonzalez J."/>
            <person name="Henrissat B."/>
            <person name="Kuo A."/>
            <person name="Liang C."/>
            <person name="Lipzen A."/>
            <person name="Lutzoni F."/>
            <person name="Magnuson J."/>
            <person name="Mondo S."/>
            <person name="Nolan M."/>
            <person name="Ohm R."/>
            <person name="Pangilinan J."/>
            <person name="Park H.-J."/>
            <person name="Ramirez L."/>
            <person name="Alfaro M."/>
            <person name="Sun H."/>
            <person name="Tritt A."/>
            <person name="Yoshinaga Y."/>
            <person name="Zwiers L.-H."/>
            <person name="Turgeon B."/>
            <person name="Goodwin S."/>
            <person name="Spatafora J."/>
            <person name="Crous P."/>
            <person name="Grigoriev I."/>
        </authorList>
    </citation>
    <scope>NUCLEOTIDE SEQUENCE</scope>
    <source>
        <strain evidence="3">CBS 113389</strain>
    </source>
</reference>
<comment type="similarity">
    <text evidence="1">Belongs to the Mo25 family.</text>
</comment>
<name>A0A6A6Q414_9PEZI</name>
<dbReference type="GO" id="GO:0043539">
    <property type="term" value="F:protein serine/threonine kinase activator activity"/>
    <property type="evidence" value="ECO:0007669"/>
    <property type="project" value="TreeGrafter"/>
</dbReference>
<dbReference type="GeneID" id="54478949"/>
<dbReference type="GO" id="GO:0035556">
    <property type="term" value="P:intracellular signal transduction"/>
    <property type="evidence" value="ECO:0007669"/>
    <property type="project" value="TreeGrafter"/>
</dbReference>
<dbReference type="InterPro" id="IPR013878">
    <property type="entry name" value="Mo25"/>
</dbReference>
<evidence type="ECO:0000256" key="1">
    <source>
        <dbReference type="ARBA" id="ARBA00011012"/>
    </source>
</evidence>
<dbReference type="FunFam" id="1.25.10.10:FF:000257">
    <property type="entry name" value="Conidiophore development protein hymA"/>
    <property type="match status" value="1"/>
</dbReference>
<evidence type="ECO:0000313" key="3">
    <source>
        <dbReference type="EMBL" id="KAF2487035.1"/>
    </source>
</evidence>
<evidence type="ECO:0000256" key="2">
    <source>
        <dbReference type="SAM" id="MobiDB-lite"/>
    </source>
</evidence>
<feature type="region of interest" description="Disordered" evidence="2">
    <location>
        <begin position="366"/>
        <end position="393"/>
    </location>
</feature>
<dbReference type="InterPro" id="IPR011989">
    <property type="entry name" value="ARM-like"/>
</dbReference>
<dbReference type="PANTHER" id="PTHR10182:SF3">
    <property type="entry name" value="PROTEIN MO25"/>
    <property type="match status" value="1"/>
</dbReference>
<gene>
    <name evidence="3" type="ORF">BDY17DRAFT_337040</name>
</gene>
<dbReference type="GO" id="GO:0005737">
    <property type="term" value="C:cytoplasm"/>
    <property type="evidence" value="ECO:0007669"/>
    <property type="project" value="UniProtKB-ARBA"/>
</dbReference>
<sequence length="393" mass="45013">MAFLWGRNRQRSALDLVRSSKELLLRLTKDDGQLQKTEEELARTLSVMKTTLQGSPDTDAQPEQVHQLVSTILSESLLPLLVSNMHRLPFEARKDTQTIVSNVFRFRNAGSTSNEPDALKEVLRLQPGIIVNLCMGYEKRESAGACGGILKEALKWDAVAAVILYDEPFPDGKTIDIYNDVDVSKKSSGNGVFWKFFDWIDKSSFEVSADAFDCFRVILTKHKQLVSQYINTNFDLFFDKYNNMLVKSESYVTKRQSLKLLGEVLLDRQFYEVMTRYVDSGDNLKLVMWQLRDERRMVQYEAFHVFKIFAANPNKSYEVQRFLVMNKQRLLKFLPRFLEDRTDDDQFNDEKAWLVKAIGNLPDSTSALQPPGAITPQTAGRSVQQQTGLAQVH</sequence>
<dbReference type="Pfam" id="PF08569">
    <property type="entry name" value="Mo25"/>
    <property type="match status" value="1"/>
</dbReference>